<reference evidence="5 6" key="1">
    <citation type="journal article" date="2011" name="Proc. Natl. Acad. Sci. U.S.A.">
        <title>Genetic diversity and population structure of the endangered marsupial Sarcophilus harrisii (Tasmanian devil).</title>
        <authorList>
            <person name="Miller W."/>
            <person name="Hayes V.M."/>
            <person name="Ratan A."/>
            <person name="Petersen D.C."/>
            <person name="Wittekindt N.E."/>
            <person name="Miller J."/>
            <person name="Walenz B."/>
            <person name="Knight J."/>
            <person name="Qi J."/>
            <person name="Zhao F."/>
            <person name="Wang Q."/>
            <person name="Bedoya-Reina O.C."/>
            <person name="Katiyar N."/>
            <person name="Tomsho L.P."/>
            <person name="Kasson L.M."/>
            <person name="Hardie R.A."/>
            <person name="Woodbridge P."/>
            <person name="Tindall E.A."/>
            <person name="Bertelsen M.F."/>
            <person name="Dixon D."/>
            <person name="Pyecroft S."/>
            <person name="Helgen K.M."/>
            <person name="Lesk A.M."/>
            <person name="Pringle T.H."/>
            <person name="Patterson N."/>
            <person name="Zhang Y."/>
            <person name="Kreiss A."/>
            <person name="Woods G.M."/>
            <person name="Jones M.E."/>
            <person name="Schuster S.C."/>
        </authorList>
    </citation>
    <scope>NUCLEOTIDE SEQUENCE [LARGE SCALE GENOMIC DNA]</scope>
</reference>
<keyword evidence="1" id="KW-0732">Signal</keyword>
<keyword evidence="3" id="KW-0472">Membrane</keyword>
<dbReference type="Pfam" id="PF01419">
    <property type="entry name" value="Jacalin"/>
    <property type="match status" value="1"/>
</dbReference>
<sequence>MEGWGEGLESCPGSKAGLGAGPAATEELTRHLSKQETMGFFLILVLLGGIVCNFFGVHSEQLSGIGNGFFSTGEEKPGGKIQAVQFFVGLFGEFKGVQIKINSKWSEKYGLSSGNPEKFTLWEGESIIKVSGYHNLCIYSITMETNFGRAFTFGEPVANPGQRFTASPPQEGMALSGIKGLYDIICIKKLAFDWKFIPEITHPQIK</sequence>
<dbReference type="PROSITE" id="PS51752">
    <property type="entry name" value="JACALIN_LECTIN"/>
    <property type="match status" value="1"/>
</dbReference>
<dbReference type="SMART" id="SM00915">
    <property type="entry name" value="Jacalin"/>
    <property type="match status" value="1"/>
</dbReference>
<dbReference type="InterPro" id="IPR052321">
    <property type="entry name" value="PolyBind_ProtTraffic"/>
</dbReference>
<dbReference type="AlphaFoldDB" id="A0A7N4NMS5"/>
<evidence type="ECO:0000259" key="4">
    <source>
        <dbReference type="PROSITE" id="PS51752"/>
    </source>
</evidence>
<dbReference type="PANTHER" id="PTHR33589:SF1">
    <property type="entry name" value="ZYMOGEN GRANULE PROTEIN 16 HOMOLOG B"/>
    <property type="match status" value="1"/>
</dbReference>
<name>A0A7N4NMS5_SARHA</name>
<keyword evidence="6" id="KW-1185">Reference proteome</keyword>
<keyword evidence="3" id="KW-1133">Transmembrane helix</keyword>
<dbReference type="PANTHER" id="PTHR33589">
    <property type="entry name" value="OS11G0524900 PROTEIN"/>
    <property type="match status" value="1"/>
</dbReference>
<organism evidence="5 6">
    <name type="scientific">Sarcophilus harrisii</name>
    <name type="common">Tasmanian devil</name>
    <name type="synonym">Sarcophilus laniarius</name>
    <dbReference type="NCBI Taxonomy" id="9305"/>
    <lineage>
        <taxon>Eukaryota</taxon>
        <taxon>Metazoa</taxon>
        <taxon>Chordata</taxon>
        <taxon>Craniata</taxon>
        <taxon>Vertebrata</taxon>
        <taxon>Euteleostomi</taxon>
        <taxon>Mammalia</taxon>
        <taxon>Metatheria</taxon>
        <taxon>Dasyuromorphia</taxon>
        <taxon>Dasyuridae</taxon>
        <taxon>Sarcophilus</taxon>
    </lineage>
</organism>
<keyword evidence="3" id="KW-0812">Transmembrane</keyword>
<reference evidence="5" key="3">
    <citation type="submission" date="2025-09" db="UniProtKB">
        <authorList>
            <consortium name="Ensembl"/>
        </authorList>
    </citation>
    <scope>IDENTIFICATION</scope>
</reference>
<dbReference type="GeneTree" id="ENSGT00940000166063"/>
<proteinExistence type="predicted"/>
<dbReference type="InParanoid" id="A0A7N4NMS5"/>
<keyword evidence="2" id="KW-0430">Lectin</keyword>
<evidence type="ECO:0000313" key="5">
    <source>
        <dbReference type="Ensembl" id="ENSSHAP00000025144.1"/>
    </source>
</evidence>
<evidence type="ECO:0000313" key="6">
    <source>
        <dbReference type="Proteomes" id="UP000007648"/>
    </source>
</evidence>
<dbReference type="GO" id="GO:0030246">
    <property type="term" value="F:carbohydrate binding"/>
    <property type="evidence" value="ECO:0007669"/>
    <property type="project" value="UniProtKB-KW"/>
</dbReference>
<evidence type="ECO:0000256" key="3">
    <source>
        <dbReference type="SAM" id="Phobius"/>
    </source>
</evidence>
<feature type="transmembrane region" description="Helical" evidence="3">
    <location>
        <begin position="38"/>
        <end position="57"/>
    </location>
</feature>
<dbReference type="GO" id="GO:0005615">
    <property type="term" value="C:extracellular space"/>
    <property type="evidence" value="ECO:0007669"/>
    <property type="project" value="TreeGrafter"/>
</dbReference>
<dbReference type="Gene3D" id="2.100.10.30">
    <property type="entry name" value="Jacalin-like lectin domain"/>
    <property type="match status" value="1"/>
</dbReference>
<dbReference type="Proteomes" id="UP000007648">
    <property type="component" value="Unassembled WGS sequence"/>
</dbReference>
<evidence type="ECO:0000256" key="2">
    <source>
        <dbReference type="ARBA" id="ARBA00022734"/>
    </source>
</evidence>
<protein>
    <recommendedName>
        <fullName evidence="4">Jacalin-type lectin domain-containing protein</fullName>
    </recommendedName>
</protein>
<accession>A0A7N4NMS5</accession>
<dbReference type="InterPro" id="IPR036404">
    <property type="entry name" value="Jacalin-like_lectin_dom_sf"/>
</dbReference>
<dbReference type="InterPro" id="IPR001229">
    <property type="entry name" value="Jacalin-like_lectin_dom"/>
</dbReference>
<dbReference type="Ensembl" id="ENSSHAT00000032183.1">
    <property type="protein sequence ID" value="ENSSHAP00000025144.1"/>
    <property type="gene ID" value="ENSSHAG00000020559.1"/>
</dbReference>
<dbReference type="SUPFAM" id="SSF51101">
    <property type="entry name" value="Mannose-binding lectins"/>
    <property type="match status" value="1"/>
</dbReference>
<feature type="domain" description="Jacalin-type lectin" evidence="4">
    <location>
        <begin position="56"/>
        <end position="196"/>
    </location>
</feature>
<evidence type="ECO:0000256" key="1">
    <source>
        <dbReference type="ARBA" id="ARBA00022729"/>
    </source>
</evidence>
<dbReference type="FunCoup" id="A0A7N4NMS5">
    <property type="interactions" value="29"/>
</dbReference>
<reference evidence="5" key="2">
    <citation type="submission" date="2025-08" db="UniProtKB">
        <authorList>
            <consortium name="Ensembl"/>
        </authorList>
    </citation>
    <scope>IDENTIFICATION</scope>
</reference>